<keyword evidence="4 9" id="KW-0456">Lyase</keyword>
<name>A0A072NRH5_SCHAZ</name>
<reference evidence="11 12" key="1">
    <citation type="submission" date="2014-04" db="EMBL/GenBank/DDBJ databases">
        <title>Draft genome sequence of Bacillus azotoformans MEV2011, a (co-) denitrifying strain unable to grow in the presence of oxygen.</title>
        <authorList>
            <person name="Nielsen M."/>
            <person name="Schreiber L."/>
            <person name="Finster K."/>
            <person name="Schramm A."/>
        </authorList>
    </citation>
    <scope>NUCLEOTIDE SEQUENCE [LARGE SCALE GENOMIC DNA]</scope>
    <source>
        <strain evidence="11 12">MEV2011</strain>
    </source>
</reference>
<comment type="catalytic activity">
    <reaction evidence="8 9">
        <text>hydroxymethylbilane = uroporphyrinogen III + H2O</text>
        <dbReference type="Rhea" id="RHEA:18965"/>
        <dbReference type="ChEBI" id="CHEBI:15377"/>
        <dbReference type="ChEBI" id="CHEBI:57308"/>
        <dbReference type="ChEBI" id="CHEBI:57845"/>
        <dbReference type="EC" id="4.2.1.75"/>
    </reaction>
</comment>
<evidence type="ECO:0000313" key="11">
    <source>
        <dbReference type="EMBL" id="KEF39498.1"/>
    </source>
</evidence>
<dbReference type="CDD" id="cd06578">
    <property type="entry name" value="HemD"/>
    <property type="match status" value="1"/>
</dbReference>
<dbReference type="UniPathway" id="UPA00251">
    <property type="reaction ID" value="UER00320"/>
</dbReference>
<evidence type="ECO:0000256" key="1">
    <source>
        <dbReference type="ARBA" id="ARBA00004772"/>
    </source>
</evidence>
<dbReference type="OrthoDB" id="9815856at2"/>
<evidence type="ECO:0000313" key="12">
    <source>
        <dbReference type="Proteomes" id="UP000027936"/>
    </source>
</evidence>
<evidence type="ECO:0000256" key="2">
    <source>
        <dbReference type="ARBA" id="ARBA00008133"/>
    </source>
</evidence>
<proteinExistence type="inferred from homology"/>
<dbReference type="PATRIC" id="fig|1348973.3.peg.1240"/>
<dbReference type="GO" id="GO:0006780">
    <property type="term" value="P:uroporphyrinogen III biosynthetic process"/>
    <property type="evidence" value="ECO:0007669"/>
    <property type="project" value="UniProtKB-UniRule"/>
</dbReference>
<dbReference type="Proteomes" id="UP000027936">
    <property type="component" value="Unassembled WGS sequence"/>
</dbReference>
<comment type="function">
    <text evidence="6 9">Catalyzes cyclization of the linear tetrapyrrole, hydroxymethylbilane, to the macrocyclic uroporphyrinogen III.</text>
</comment>
<organism evidence="11 12">
    <name type="scientific">Schinkia azotoformans MEV2011</name>
    <dbReference type="NCBI Taxonomy" id="1348973"/>
    <lineage>
        <taxon>Bacteria</taxon>
        <taxon>Bacillati</taxon>
        <taxon>Bacillota</taxon>
        <taxon>Bacilli</taxon>
        <taxon>Bacillales</taxon>
        <taxon>Bacillaceae</taxon>
        <taxon>Calidifontibacillus/Schinkia group</taxon>
        <taxon>Schinkia</taxon>
    </lineage>
</organism>
<evidence type="ECO:0000256" key="6">
    <source>
        <dbReference type="ARBA" id="ARBA00037589"/>
    </source>
</evidence>
<dbReference type="EC" id="4.2.1.75" evidence="3 9"/>
<evidence type="ECO:0000256" key="4">
    <source>
        <dbReference type="ARBA" id="ARBA00023239"/>
    </source>
</evidence>
<dbReference type="GeneID" id="89468504"/>
<dbReference type="InterPro" id="IPR003754">
    <property type="entry name" value="4pyrrol_synth_uPrphyn_synth"/>
</dbReference>
<keyword evidence="5 9" id="KW-0627">Porphyrin biosynthesis</keyword>
<dbReference type="Gene3D" id="3.40.50.10090">
    <property type="match status" value="2"/>
</dbReference>
<comment type="caution">
    <text evidence="11">The sequence shown here is derived from an EMBL/GenBank/DDBJ whole genome shotgun (WGS) entry which is preliminary data.</text>
</comment>
<evidence type="ECO:0000256" key="3">
    <source>
        <dbReference type="ARBA" id="ARBA00013109"/>
    </source>
</evidence>
<evidence type="ECO:0000259" key="10">
    <source>
        <dbReference type="Pfam" id="PF02602"/>
    </source>
</evidence>
<accession>A0A072NRH5</accession>
<dbReference type="SUPFAM" id="SSF69618">
    <property type="entry name" value="HemD-like"/>
    <property type="match status" value="1"/>
</dbReference>
<dbReference type="GO" id="GO:0006782">
    <property type="term" value="P:protoporphyrinogen IX biosynthetic process"/>
    <property type="evidence" value="ECO:0007669"/>
    <property type="project" value="UniProtKB-UniRule"/>
</dbReference>
<dbReference type="PANTHER" id="PTHR38042">
    <property type="entry name" value="UROPORPHYRINOGEN-III SYNTHASE, CHLOROPLASTIC"/>
    <property type="match status" value="1"/>
</dbReference>
<dbReference type="AlphaFoldDB" id="A0A072NRH5"/>
<protein>
    <recommendedName>
        <fullName evidence="7 9">Uroporphyrinogen-III synthase</fullName>
        <ecNumber evidence="3 9">4.2.1.75</ecNumber>
    </recommendedName>
</protein>
<evidence type="ECO:0000256" key="8">
    <source>
        <dbReference type="ARBA" id="ARBA00048617"/>
    </source>
</evidence>
<evidence type="ECO:0000256" key="7">
    <source>
        <dbReference type="ARBA" id="ARBA00040167"/>
    </source>
</evidence>
<dbReference type="InterPro" id="IPR039793">
    <property type="entry name" value="UROS/Hem4"/>
</dbReference>
<comment type="similarity">
    <text evidence="2 9">Belongs to the uroporphyrinogen-III synthase family.</text>
</comment>
<evidence type="ECO:0000256" key="9">
    <source>
        <dbReference type="RuleBase" id="RU366031"/>
    </source>
</evidence>
<gene>
    <name evidence="11" type="ORF">M670_01267</name>
</gene>
<sequence>MPQAGSYLQGKRILVTRAKEQAESFSKQIEEQGGIAIEIPLIKIQSPKNTDIIEKTLLKIHTYSWLVLTSINGVQYFFDFLDTYNITFSETDRPKIAVVGKKTLQALEQKGFLADLVPDDFVAEDLFEKLIERVDKSDTILLARGNLGRSLLPEKLGELGIKVDDLILYENVLNMEKQADLIHLLESRSVDIITFTSSSTVTNFVELLKETTGWRKWLEHIQIACIGPITEKTAIEAGITPQVVATEFTVAGLLDAIIESIGRRN</sequence>
<comment type="pathway">
    <text evidence="1 9">Porphyrin-containing compound metabolism; protoporphyrin-IX biosynthesis; coproporphyrinogen-III from 5-aminolevulinate: step 3/4.</text>
</comment>
<dbReference type="EMBL" id="JJRY01000003">
    <property type="protein sequence ID" value="KEF39498.1"/>
    <property type="molecule type" value="Genomic_DNA"/>
</dbReference>
<evidence type="ECO:0000256" key="5">
    <source>
        <dbReference type="ARBA" id="ARBA00023244"/>
    </source>
</evidence>
<dbReference type="PANTHER" id="PTHR38042:SF1">
    <property type="entry name" value="UROPORPHYRINOGEN-III SYNTHASE, CHLOROPLASTIC"/>
    <property type="match status" value="1"/>
</dbReference>
<feature type="domain" description="Tetrapyrrole biosynthesis uroporphyrinogen III synthase" evidence="10">
    <location>
        <begin position="24"/>
        <end position="254"/>
    </location>
</feature>
<dbReference type="RefSeq" id="WP_003329299.1">
    <property type="nucleotide sequence ID" value="NZ_JJRY01000003.1"/>
</dbReference>
<dbReference type="InterPro" id="IPR036108">
    <property type="entry name" value="4pyrrol_syn_uPrphyn_synt_sf"/>
</dbReference>
<dbReference type="Pfam" id="PF02602">
    <property type="entry name" value="HEM4"/>
    <property type="match status" value="1"/>
</dbReference>
<dbReference type="GO" id="GO:0004852">
    <property type="term" value="F:uroporphyrinogen-III synthase activity"/>
    <property type="evidence" value="ECO:0007669"/>
    <property type="project" value="UniProtKB-UniRule"/>
</dbReference>